<keyword evidence="2" id="KW-1185">Reference proteome</keyword>
<comment type="caution">
    <text evidence="1">The sequence shown here is derived from an EMBL/GenBank/DDBJ whole genome shotgun (WGS) entry which is preliminary data.</text>
</comment>
<evidence type="ECO:0000313" key="2">
    <source>
        <dbReference type="Proteomes" id="UP000805193"/>
    </source>
</evidence>
<reference evidence="1 2" key="1">
    <citation type="journal article" date="2020" name="Cell">
        <title>Large-Scale Comparative Analyses of Tick Genomes Elucidate Their Genetic Diversity and Vector Capacities.</title>
        <authorList>
            <consortium name="Tick Genome and Microbiome Consortium (TIGMIC)"/>
            <person name="Jia N."/>
            <person name="Wang J."/>
            <person name="Shi W."/>
            <person name="Du L."/>
            <person name="Sun Y."/>
            <person name="Zhan W."/>
            <person name="Jiang J.F."/>
            <person name="Wang Q."/>
            <person name="Zhang B."/>
            <person name="Ji P."/>
            <person name="Bell-Sakyi L."/>
            <person name="Cui X.M."/>
            <person name="Yuan T.T."/>
            <person name="Jiang B.G."/>
            <person name="Yang W.F."/>
            <person name="Lam T.T."/>
            <person name="Chang Q.C."/>
            <person name="Ding S.J."/>
            <person name="Wang X.J."/>
            <person name="Zhu J.G."/>
            <person name="Ruan X.D."/>
            <person name="Zhao L."/>
            <person name="Wei J.T."/>
            <person name="Ye R.Z."/>
            <person name="Que T.C."/>
            <person name="Du C.H."/>
            <person name="Zhou Y.H."/>
            <person name="Cheng J.X."/>
            <person name="Dai P.F."/>
            <person name="Guo W.B."/>
            <person name="Han X.H."/>
            <person name="Huang E.J."/>
            <person name="Li L.F."/>
            <person name="Wei W."/>
            <person name="Gao Y.C."/>
            <person name="Liu J.Z."/>
            <person name="Shao H.Z."/>
            <person name="Wang X."/>
            <person name="Wang C.C."/>
            <person name="Yang T.C."/>
            <person name="Huo Q.B."/>
            <person name="Li W."/>
            <person name="Chen H.Y."/>
            <person name="Chen S.E."/>
            <person name="Zhou L.G."/>
            <person name="Ni X.B."/>
            <person name="Tian J.H."/>
            <person name="Sheng Y."/>
            <person name="Liu T."/>
            <person name="Pan Y.S."/>
            <person name="Xia L.Y."/>
            <person name="Li J."/>
            <person name="Zhao F."/>
            <person name="Cao W.C."/>
        </authorList>
    </citation>
    <scope>NUCLEOTIDE SEQUENCE [LARGE SCALE GENOMIC DNA]</scope>
    <source>
        <strain evidence="1">Iper-2018</strain>
    </source>
</reference>
<proteinExistence type="predicted"/>
<dbReference type="Proteomes" id="UP000805193">
    <property type="component" value="Unassembled WGS sequence"/>
</dbReference>
<organism evidence="1 2">
    <name type="scientific">Ixodes persulcatus</name>
    <name type="common">Taiga tick</name>
    <dbReference type="NCBI Taxonomy" id="34615"/>
    <lineage>
        <taxon>Eukaryota</taxon>
        <taxon>Metazoa</taxon>
        <taxon>Ecdysozoa</taxon>
        <taxon>Arthropoda</taxon>
        <taxon>Chelicerata</taxon>
        <taxon>Arachnida</taxon>
        <taxon>Acari</taxon>
        <taxon>Parasitiformes</taxon>
        <taxon>Ixodida</taxon>
        <taxon>Ixodoidea</taxon>
        <taxon>Ixodidae</taxon>
        <taxon>Ixodinae</taxon>
        <taxon>Ixodes</taxon>
    </lineage>
</organism>
<dbReference type="EMBL" id="JABSTQ010009709">
    <property type="protein sequence ID" value="KAG0426536.1"/>
    <property type="molecule type" value="Genomic_DNA"/>
</dbReference>
<gene>
    <name evidence="1" type="ORF">HPB47_026367</name>
</gene>
<name>A0AC60PYX7_IXOPE</name>
<protein>
    <submittedName>
        <fullName evidence="1">Uncharacterized protein</fullName>
    </submittedName>
</protein>
<sequence>MLSQIGVVTWPCFVRAVRDAALGSEGPQEPGLLQKDKPATSSVVNRNHLLHAEMDAFASFIRSRAPTYRDVINYLDRIADFGVFPEAS</sequence>
<evidence type="ECO:0000313" key="1">
    <source>
        <dbReference type="EMBL" id="KAG0426536.1"/>
    </source>
</evidence>
<accession>A0AC60PYX7</accession>